<dbReference type="EMBL" id="MCGN01000002">
    <property type="protein sequence ID" value="ORZ01370.1"/>
    <property type="molecule type" value="Genomic_DNA"/>
</dbReference>
<dbReference type="AlphaFoldDB" id="A0A1X2HPQ7"/>
<dbReference type="InParanoid" id="A0A1X2HPQ7"/>
<dbReference type="Proteomes" id="UP000242180">
    <property type="component" value="Unassembled WGS sequence"/>
</dbReference>
<dbReference type="OrthoDB" id="2251393at2759"/>
<gene>
    <name evidence="1" type="ORF">BCR43DRAFT_486825</name>
</gene>
<reference evidence="1 2" key="1">
    <citation type="submission" date="2016-07" db="EMBL/GenBank/DDBJ databases">
        <title>Pervasive Adenine N6-methylation of Active Genes in Fungi.</title>
        <authorList>
            <consortium name="DOE Joint Genome Institute"/>
            <person name="Mondo S.J."/>
            <person name="Dannebaum R.O."/>
            <person name="Kuo R.C."/>
            <person name="Labutti K."/>
            <person name="Haridas S."/>
            <person name="Kuo A."/>
            <person name="Salamov A."/>
            <person name="Ahrendt S.R."/>
            <person name="Lipzen A."/>
            <person name="Sullivan W."/>
            <person name="Andreopoulos W.B."/>
            <person name="Clum A."/>
            <person name="Lindquist E."/>
            <person name="Daum C."/>
            <person name="Ramamoorthy G.K."/>
            <person name="Gryganskyi A."/>
            <person name="Culley D."/>
            <person name="Magnuson J.K."/>
            <person name="James T.Y."/>
            <person name="O'Malley M.A."/>
            <person name="Stajich J.E."/>
            <person name="Spatafora J.W."/>
            <person name="Visel A."/>
            <person name="Grigoriev I.V."/>
        </authorList>
    </citation>
    <scope>NUCLEOTIDE SEQUENCE [LARGE SCALE GENOMIC DNA]</scope>
    <source>
        <strain evidence="1 2">NRRL 2496</strain>
    </source>
</reference>
<name>A0A1X2HPQ7_SYNRA</name>
<protein>
    <submittedName>
        <fullName evidence="1">Uncharacterized protein</fullName>
    </submittedName>
</protein>
<comment type="caution">
    <text evidence="1">The sequence shown here is derived from an EMBL/GenBank/DDBJ whole genome shotgun (WGS) entry which is preliminary data.</text>
</comment>
<organism evidence="1 2">
    <name type="scientific">Syncephalastrum racemosum</name>
    <name type="common">Filamentous fungus</name>
    <dbReference type="NCBI Taxonomy" id="13706"/>
    <lineage>
        <taxon>Eukaryota</taxon>
        <taxon>Fungi</taxon>
        <taxon>Fungi incertae sedis</taxon>
        <taxon>Mucoromycota</taxon>
        <taxon>Mucoromycotina</taxon>
        <taxon>Mucoromycetes</taxon>
        <taxon>Mucorales</taxon>
        <taxon>Syncephalastraceae</taxon>
        <taxon>Syncephalastrum</taxon>
    </lineage>
</organism>
<evidence type="ECO:0000313" key="1">
    <source>
        <dbReference type="EMBL" id="ORZ01370.1"/>
    </source>
</evidence>
<sequence length="156" mass="17680">MHLNHLLFPLWTQTPPPKSSTSIVSSSTLYTITRLNASGVTSPSTSMRGHFSRHILSQSFAIQEDIQHTYGDTLKNIEALTSIIFLKAYKFPNARFSILARYKAVSIHVIKRTLILSLKHMLDRFTFFNHGFECSARKSLSTISCSSSRSYNTICY</sequence>
<evidence type="ECO:0000313" key="2">
    <source>
        <dbReference type="Proteomes" id="UP000242180"/>
    </source>
</evidence>
<proteinExistence type="predicted"/>
<accession>A0A1X2HPQ7</accession>
<keyword evidence="2" id="KW-1185">Reference proteome</keyword>